<protein>
    <submittedName>
        <fullName evidence="1">Uncharacterized protein</fullName>
    </submittedName>
</protein>
<reference evidence="1" key="1">
    <citation type="submission" date="2020-03" db="EMBL/GenBank/DDBJ databases">
        <title>The deep terrestrial virosphere.</title>
        <authorList>
            <person name="Holmfeldt K."/>
            <person name="Nilsson E."/>
            <person name="Simone D."/>
            <person name="Lopez-Fernandez M."/>
            <person name="Wu X."/>
            <person name="de Brujin I."/>
            <person name="Lundin D."/>
            <person name="Andersson A."/>
            <person name="Bertilsson S."/>
            <person name="Dopson M."/>
        </authorList>
    </citation>
    <scope>NUCLEOTIDE SEQUENCE</scope>
    <source>
        <strain evidence="2">MM415A00921</strain>
        <strain evidence="3">MM415B04510</strain>
        <strain evidence="1">TM448A00108</strain>
        <strain evidence="4">TM448B01989</strain>
    </source>
</reference>
<dbReference type="EMBL" id="MT142375">
    <property type="protein sequence ID" value="QJA79276.1"/>
    <property type="molecule type" value="Genomic_DNA"/>
</dbReference>
<evidence type="ECO:0000313" key="2">
    <source>
        <dbReference type="EMBL" id="QJA79276.1"/>
    </source>
</evidence>
<gene>
    <name evidence="2" type="ORF">MM415A00921_0005</name>
    <name evidence="3" type="ORF">MM415B04510_0009</name>
    <name evidence="1" type="ORF">TM448A00108_0106</name>
    <name evidence="4" type="ORF">TM448B01989_0008</name>
</gene>
<dbReference type="EMBL" id="MT144859">
    <property type="protein sequence ID" value="QJI00532.1"/>
    <property type="molecule type" value="Genomic_DNA"/>
</dbReference>
<evidence type="ECO:0000313" key="1">
    <source>
        <dbReference type="EMBL" id="QJA44479.1"/>
    </source>
</evidence>
<organism evidence="1">
    <name type="scientific">viral metagenome</name>
    <dbReference type="NCBI Taxonomy" id="1070528"/>
    <lineage>
        <taxon>unclassified sequences</taxon>
        <taxon>metagenomes</taxon>
        <taxon>organismal metagenomes</taxon>
    </lineage>
</organism>
<sequence length="94" mass="10856">MSFDVEGNKICDWCYKLISKSEDIDKDDPFYSPLTKSKCFECVSKATPIKKNGRIKDLPDDFWCIGDSIKKFLDGESLTKEDEEYLSKILVFGR</sequence>
<proteinExistence type="predicted"/>
<accession>A0A6H1ZAI7</accession>
<dbReference type="EMBL" id="MT143089">
    <property type="protein sequence ID" value="QJA92702.1"/>
    <property type="molecule type" value="Genomic_DNA"/>
</dbReference>
<dbReference type="EMBL" id="MT143976">
    <property type="protein sequence ID" value="QJA44479.1"/>
    <property type="molecule type" value="Genomic_DNA"/>
</dbReference>
<dbReference type="AlphaFoldDB" id="A0A6H1ZAI7"/>
<evidence type="ECO:0000313" key="4">
    <source>
        <dbReference type="EMBL" id="QJI00532.1"/>
    </source>
</evidence>
<name>A0A6H1ZAI7_9ZZZZ</name>
<evidence type="ECO:0000313" key="3">
    <source>
        <dbReference type="EMBL" id="QJA92702.1"/>
    </source>
</evidence>